<evidence type="ECO:0000256" key="4">
    <source>
        <dbReference type="ARBA" id="ARBA00023242"/>
    </source>
</evidence>
<comment type="similarity">
    <text evidence="2">Belongs to the nucleoporin Nup133 family.</text>
</comment>
<evidence type="ECO:0000313" key="5">
    <source>
        <dbReference type="EMBL" id="CAG9533845.1"/>
    </source>
</evidence>
<keyword evidence="6" id="KW-1185">Reference proteome</keyword>
<comment type="subcellular location">
    <subcellularLocation>
        <location evidence="1">Nucleus</location>
    </subcellularLocation>
</comment>
<keyword evidence="4" id="KW-0539">Nucleus</keyword>
<protein>
    <recommendedName>
        <fullName evidence="7">Nuclear pore complex protein</fullName>
    </recommendedName>
</protein>
<dbReference type="GO" id="GO:0017056">
    <property type="term" value="F:structural constituent of nuclear pore"/>
    <property type="evidence" value="ECO:0007669"/>
    <property type="project" value="InterPro"/>
</dbReference>
<dbReference type="OrthoDB" id="103454at2759"/>
<keyword evidence="3" id="KW-0813">Transport</keyword>
<dbReference type="EMBL" id="CAKAEH010001270">
    <property type="protein sequence ID" value="CAG9533845.1"/>
    <property type="molecule type" value="Genomic_DNA"/>
</dbReference>
<dbReference type="GO" id="GO:0016973">
    <property type="term" value="P:poly(A)+ mRNA export from nucleus"/>
    <property type="evidence" value="ECO:0007669"/>
    <property type="project" value="TreeGrafter"/>
</dbReference>
<dbReference type="InterPro" id="IPR037624">
    <property type="entry name" value="Nup133-like"/>
</dbReference>
<sequence>MESVELVLESVGDDYPGLVREALAAKEPNSSCSGSLSSCGYAWLIVGQNFYVWKYDAEEDYVGAPAVLNLPPSGLPYNAQTVCVYKRQGFATLGIIVVTPEGIVRHWSLPDRQFSDSSIDLGREVALSLTRVNLQSSEGIWFLLATTTCSLFLLNVNANIVPTPGKRQRLSSEITVKIIHTNARIGIGGKLASAIFGEGRQSGSRLVKALIYEQSVGDFVDSRSNTSSSSNLIATKNMHVLAVTENHLHSYSVRDCAKIWSCELADMASERFALGLWKVYDVEEYSHWHEEIRTWIVDAVNIRNGTLVLFACCNEAVSTQIHFAFGYISEYDDIRSPVALEWFYILKALSNECKSNEKNALANIALRSPANSKQVLHDRVDDIFVVTQKAVYYFCLPDRLLKKAPFKLVLCAMYNATFVSSGRDARYCYIFLEESGLQRVRLLPRGFDANLSQTIAQMSKTEVQPVNFSSATTDRRALALAFYLFSKADLHEASNMMQELLENRHAGIAQITIDFAMDLADDIPNDERWCAVSRSSHSRAVTDQISSKSSFLLEVHLEEQKKRVLAMFILFIKSIRLDDKLNRTVKTHLCQSRSARSQIVELIEKIDIAIALYKWSKQNPSAVFDGALKRVLLKRKESIDGEQELLTRYDYFFRKVSRIEELFSGLIEEEEDIIGNNNELTDYKLKCIEYVGTILIIGKEVIDERRNDPVLDIENDLRWTQEKSVLKPFIKHLNILFNYVDQAGRDCPKYVSLLKQGMLIAAFIMNEQTLDDRQNSPIVAKFLEISEHSAALELAKHFQDYKTVIRLACALPDLERKAKIQEYKEFFSSGDFCNMLYEYYLENGYMRDLLEMKEPDADLFFATQTNVGWMRDLENGDFAKACYALKTLSRKSNDDVILKRRLLSFAKLSALCDNEVDNSFLEGIKRDLSLIKLQQKINPNLEMKFDSFNPVTKIRSCTAEEIIRAHLSDTSCDVNRFFDALLTLSTLMDEEASNRTGDLIHSLQTKIWIAAVRANSDYWKKITRDDDPRYESIYNELLERIIAHAKLSNERKLELIPNTKELAECLTEFAHNKLFGVLLRTSEEAARRSISEASGTERASQLNVTGL</sequence>
<evidence type="ECO:0000256" key="2">
    <source>
        <dbReference type="ARBA" id="ARBA00005569"/>
    </source>
</evidence>
<organism evidence="5 6">
    <name type="scientific">Cercopithifilaria johnstoni</name>
    <dbReference type="NCBI Taxonomy" id="2874296"/>
    <lineage>
        <taxon>Eukaryota</taxon>
        <taxon>Metazoa</taxon>
        <taxon>Ecdysozoa</taxon>
        <taxon>Nematoda</taxon>
        <taxon>Chromadorea</taxon>
        <taxon>Rhabditida</taxon>
        <taxon>Spirurina</taxon>
        <taxon>Spiruromorpha</taxon>
        <taxon>Filarioidea</taxon>
        <taxon>Onchocercidae</taxon>
        <taxon>Cercopithifilaria</taxon>
    </lineage>
</organism>
<dbReference type="Proteomes" id="UP000746747">
    <property type="component" value="Unassembled WGS sequence"/>
</dbReference>
<dbReference type="InterPro" id="IPR015943">
    <property type="entry name" value="WD40/YVTN_repeat-like_dom_sf"/>
</dbReference>
<dbReference type="SUPFAM" id="SSF117289">
    <property type="entry name" value="Nucleoporin domain"/>
    <property type="match status" value="1"/>
</dbReference>
<dbReference type="Gene3D" id="1.20.58.1380">
    <property type="match status" value="1"/>
</dbReference>
<evidence type="ECO:0008006" key="7">
    <source>
        <dbReference type="Google" id="ProtNLM"/>
    </source>
</evidence>
<evidence type="ECO:0000313" key="6">
    <source>
        <dbReference type="Proteomes" id="UP000746747"/>
    </source>
</evidence>
<dbReference type="AlphaFoldDB" id="A0A8J2PZJ6"/>
<gene>
    <name evidence="5" type="ORF">CJOHNSTONI_LOCUS4037</name>
</gene>
<reference evidence="5" key="1">
    <citation type="submission" date="2021-09" db="EMBL/GenBank/DDBJ databases">
        <authorList>
            <consortium name="Pathogen Informatics"/>
        </authorList>
    </citation>
    <scope>NUCLEOTIDE SEQUENCE</scope>
</reference>
<dbReference type="GO" id="GO:0000972">
    <property type="term" value="P:transcription-dependent tethering of RNA polymerase II gene DNA at nuclear periphery"/>
    <property type="evidence" value="ECO:0007669"/>
    <property type="project" value="TreeGrafter"/>
</dbReference>
<dbReference type="PANTHER" id="PTHR13405:SF11">
    <property type="entry name" value="NUCLEAR PORE COMPLEX PROTEIN NUP133"/>
    <property type="match status" value="1"/>
</dbReference>
<dbReference type="Gene3D" id="1.25.40.700">
    <property type="match status" value="1"/>
</dbReference>
<proteinExistence type="inferred from homology"/>
<dbReference type="GO" id="GO:0006606">
    <property type="term" value="P:protein import into nucleus"/>
    <property type="evidence" value="ECO:0007669"/>
    <property type="project" value="TreeGrafter"/>
</dbReference>
<dbReference type="PANTHER" id="PTHR13405">
    <property type="entry name" value="NUCLEAR PORE COMPLEX PROTEIN NUP133"/>
    <property type="match status" value="1"/>
</dbReference>
<comment type="caution">
    <text evidence="5">The sequence shown here is derived from an EMBL/GenBank/DDBJ whole genome shotgun (WGS) entry which is preliminary data.</text>
</comment>
<name>A0A8J2PZJ6_9BILA</name>
<dbReference type="GO" id="GO:0031080">
    <property type="term" value="C:nuclear pore outer ring"/>
    <property type="evidence" value="ECO:0007669"/>
    <property type="project" value="TreeGrafter"/>
</dbReference>
<dbReference type="Gene3D" id="2.130.10.10">
    <property type="entry name" value="YVTN repeat-like/Quinoprotein amine dehydrogenase"/>
    <property type="match status" value="1"/>
</dbReference>
<accession>A0A8J2PZJ6</accession>
<evidence type="ECO:0000256" key="1">
    <source>
        <dbReference type="ARBA" id="ARBA00004123"/>
    </source>
</evidence>
<evidence type="ECO:0000256" key="3">
    <source>
        <dbReference type="ARBA" id="ARBA00022448"/>
    </source>
</evidence>